<comment type="caution">
    <text evidence="7">The sequence shown here is derived from an EMBL/GenBank/DDBJ whole genome shotgun (WGS) entry which is preliminary data.</text>
</comment>
<reference evidence="7 8" key="1">
    <citation type="submission" date="2018-02" db="EMBL/GenBank/DDBJ databases">
        <title>Complete genome sequencing of Faecalibacterium prausnitzii strains isolated from the human gut.</title>
        <authorList>
            <person name="Fitzgerald B.C."/>
            <person name="Shkoporov A.N."/>
            <person name="Ross P.R."/>
            <person name="Hill C."/>
        </authorList>
    </citation>
    <scope>NUCLEOTIDE SEQUENCE [LARGE SCALE GENOMIC DNA]</scope>
    <source>
        <strain evidence="7 8">APC923/51-1</strain>
    </source>
</reference>
<dbReference type="InterPro" id="IPR051202">
    <property type="entry name" value="Peptidase_C40"/>
</dbReference>
<evidence type="ECO:0000259" key="6">
    <source>
        <dbReference type="PROSITE" id="PS51935"/>
    </source>
</evidence>
<name>A0A329UIR1_9FIRM</name>
<keyword evidence="4" id="KW-0788">Thiol protease</keyword>
<dbReference type="Proteomes" id="UP000251281">
    <property type="component" value="Unassembled WGS sequence"/>
</dbReference>
<evidence type="ECO:0000256" key="5">
    <source>
        <dbReference type="SAM" id="Phobius"/>
    </source>
</evidence>
<dbReference type="Gene3D" id="3.90.1720.10">
    <property type="entry name" value="endopeptidase domain like (from Nostoc punctiforme)"/>
    <property type="match status" value="1"/>
</dbReference>
<feature type="domain" description="NlpC/P60" evidence="6">
    <location>
        <begin position="450"/>
        <end position="575"/>
    </location>
</feature>
<dbReference type="RefSeq" id="WP_112090111.1">
    <property type="nucleotide sequence ID" value="NZ_PRLD01000001.1"/>
</dbReference>
<keyword evidence="5" id="KW-1133">Transmembrane helix</keyword>
<accession>A0A329UIR1</accession>
<keyword evidence="2" id="KW-0645">Protease</keyword>
<comment type="similarity">
    <text evidence="1">Belongs to the peptidase C40 family.</text>
</comment>
<evidence type="ECO:0000313" key="8">
    <source>
        <dbReference type="Proteomes" id="UP000251281"/>
    </source>
</evidence>
<evidence type="ECO:0000313" key="7">
    <source>
        <dbReference type="EMBL" id="RAW60920.1"/>
    </source>
</evidence>
<dbReference type="Pfam" id="PF00877">
    <property type="entry name" value="NLPC_P60"/>
    <property type="match status" value="1"/>
</dbReference>
<keyword evidence="5" id="KW-0472">Membrane</keyword>
<evidence type="ECO:0000256" key="4">
    <source>
        <dbReference type="ARBA" id="ARBA00022807"/>
    </source>
</evidence>
<proteinExistence type="inferred from homology"/>
<dbReference type="GO" id="GO:0006508">
    <property type="term" value="P:proteolysis"/>
    <property type="evidence" value="ECO:0007669"/>
    <property type="project" value="UniProtKB-KW"/>
</dbReference>
<dbReference type="SUPFAM" id="SSF54001">
    <property type="entry name" value="Cysteine proteinases"/>
    <property type="match status" value="1"/>
</dbReference>
<dbReference type="PROSITE" id="PS51935">
    <property type="entry name" value="NLPC_P60"/>
    <property type="match status" value="1"/>
</dbReference>
<keyword evidence="5" id="KW-0812">Transmembrane</keyword>
<evidence type="ECO:0000256" key="3">
    <source>
        <dbReference type="ARBA" id="ARBA00022801"/>
    </source>
</evidence>
<dbReference type="EMBL" id="PRLD01000001">
    <property type="protein sequence ID" value="RAW60920.1"/>
    <property type="molecule type" value="Genomic_DNA"/>
</dbReference>
<dbReference type="GO" id="GO:0008234">
    <property type="term" value="F:cysteine-type peptidase activity"/>
    <property type="evidence" value="ECO:0007669"/>
    <property type="project" value="UniProtKB-KW"/>
</dbReference>
<feature type="transmembrane region" description="Helical" evidence="5">
    <location>
        <begin position="235"/>
        <end position="253"/>
    </location>
</feature>
<dbReference type="PANTHER" id="PTHR47053">
    <property type="entry name" value="MUREIN DD-ENDOPEPTIDASE MEPH-RELATED"/>
    <property type="match status" value="1"/>
</dbReference>
<dbReference type="NCBIfam" id="NF045974">
    <property type="entry name" value="conju_CD1108"/>
    <property type="match status" value="1"/>
</dbReference>
<evidence type="ECO:0000256" key="1">
    <source>
        <dbReference type="ARBA" id="ARBA00007074"/>
    </source>
</evidence>
<dbReference type="AlphaFoldDB" id="A0A329UIR1"/>
<organism evidence="7 8">
    <name type="scientific">Faecalibacterium prausnitzii</name>
    <dbReference type="NCBI Taxonomy" id="853"/>
    <lineage>
        <taxon>Bacteria</taxon>
        <taxon>Bacillati</taxon>
        <taxon>Bacillota</taxon>
        <taxon>Clostridia</taxon>
        <taxon>Eubacteriales</taxon>
        <taxon>Oscillospiraceae</taxon>
        <taxon>Faecalibacterium</taxon>
    </lineage>
</organism>
<dbReference type="InterPro" id="IPR038765">
    <property type="entry name" value="Papain-like_cys_pep_sf"/>
</dbReference>
<dbReference type="InterPro" id="IPR000064">
    <property type="entry name" value="NLP_P60_dom"/>
</dbReference>
<keyword evidence="3 7" id="KW-0378">Hydrolase</keyword>
<gene>
    <name evidence="7" type="ORF">C4N24_02095</name>
</gene>
<dbReference type="PANTHER" id="PTHR47053:SF1">
    <property type="entry name" value="MUREIN DD-ENDOPEPTIDASE MEPH-RELATED"/>
    <property type="match status" value="1"/>
</dbReference>
<evidence type="ECO:0000256" key="2">
    <source>
        <dbReference type="ARBA" id="ARBA00022670"/>
    </source>
</evidence>
<sequence length="575" mass="64372">MKKKANIYDADDVERSKRLNFTPEERAARAEHKAEVLGTKLEKAKKKVPKKKKLRLQKELDPEKSRLKHTLRFEEVEKKRGQETLPKKAGRRMVQSASATVHSKIHQVEEENVGTKAAHRTELASEGAAALASHEIRKYRQNAPYKRVEKLEAQVNRANVSAAYRAAVRDNPELQENAVKRLIQKQRIKRQYAKEFRKAKQAEKQGSAFVQKAKDMFGSIGQTVATAVQEHKGGLVMAGAIAMLIIMVFSSLSSCSVMMDGAMSAVLGTSYTSEDPDIIQTEANYTALETALQNELANIERTHPGYDEYRYDVDSIGHNPNELISYLTAKFDAFTPAQVQAELEAMFDRQYSLTTREVVEIRTRTVTSTDPETGETTEDEEEYEYYILYVTLRNKGFGAVALENLDEEQKERYTATLSLKGNKPYLFGSDIYANESAGEDYDIPGEALADPDFAALIAEAEKYLGFPYVWGGSSPSTSFDCSGFVCYVYTHSGVHNLPRTTAQGIYNQCAHIPMSEAKPGDIIFFTGTYNSPGPVSHVGIYVGNNMMIHCGSPIQYARTDSSYWSQHFYAIGRLN</sequence>
<protein>
    <submittedName>
        <fullName evidence="7">Hydrolase Nlp/P60</fullName>
    </submittedName>
</protein>